<gene>
    <name evidence="1" type="ORF">LSALG_LOCUS8754</name>
</gene>
<dbReference type="Proteomes" id="UP001177003">
    <property type="component" value="Chromosome 1"/>
</dbReference>
<organism evidence="1 2">
    <name type="scientific">Lactuca saligna</name>
    <name type="common">Willowleaf lettuce</name>
    <dbReference type="NCBI Taxonomy" id="75948"/>
    <lineage>
        <taxon>Eukaryota</taxon>
        <taxon>Viridiplantae</taxon>
        <taxon>Streptophyta</taxon>
        <taxon>Embryophyta</taxon>
        <taxon>Tracheophyta</taxon>
        <taxon>Spermatophyta</taxon>
        <taxon>Magnoliopsida</taxon>
        <taxon>eudicotyledons</taxon>
        <taxon>Gunneridae</taxon>
        <taxon>Pentapetalae</taxon>
        <taxon>asterids</taxon>
        <taxon>campanulids</taxon>
        <taxon>Asterales</taxon>
        <taxon>Asteraceae</taxon>
        <taxon>Cichorioideae</taxon>
        <taxon>Cichorieae</taxon>
        <taxon>Lactucinae</taxon>
        <taxon>Lactuca</taxon>
    </lineage>
</organism>
<accession>A0AA35VB21</accession>
<sequence length="103" mass="11806">MKEHATNVENMYKAVDDSAEVFKITTEKVDKLISEATAFMENFRTTFDSNTTKGNESLQILGSLFKTERENFQEIETGLKSDHEEFQTSIFSQLTLLQVEQAM</sequence>
<name>A0AA35VB21_LACSI</name>
<evidence type="ECO:0000313" key="1">
    <source>
        <dbReference type="EMBL" id="CAI9268325.1"/>
    </source>
</evidence>
<keyword evidence="2" id="KW-1185">Reference proteome</keyword>
<protein>
    <submittedName>
        <fullName evidence="1">Uncharacterized protein</fullName>
    </submittedName>
</protein>
<dbReference type="EMBL" id="OX465077">
    <property type="protein sequence ID" value="CAI9268325.1"/>
    <property type="molecule type" value="Genomic_DNA"/>
</dbReference>
<evidence type="ECO:0000313" key="2">
    <source>
        <dbReference type="Proteomes" id="UP001177003"/>
    </source>
</evidence>
<dbReference type="AlphaFoldDB" id="A0AA35VB21"/>
<proteinExistence type="predicted"/>
<reference evidence="1" key="1">
    <citation type="submission" date="2023-04" db="EMBL/GenBank/DDBJ databases">
        <authorList>
            <person name="Vijverberg K."/>
            <person name="Xiong W."/>
            <person name="Schranz E."/>
        </authorList>
    </citation>
    <scope>NUCLEOTIDE SEQUENCE</scope>
</reference>